<dbReference type="AlphaFoldDB" id="A0A0M0JQW3"/>
<feature type="domain" description="RNA-editing substrate-binding complex 6 protein" evidence="1">
    <location>
        <begin position="121"/>
        <end position="275"/>
    </location>
</feature>
<sequence>MNSVNCATALHRLARGGGASSAVEQSLCTITASTFEHEAGGVTARSLTSVAWAVGKLRLSDKRLLAALTARAAAQLAADALDAFGIANVAWALATLHTAAMSATTRTVGLDDECGGGLCDALAVAACARASDFKPQELTNLVWAFATLKWRHARLFEQLADVASARLAEFSPQGLSQTLWAYSKLGLTKHGLFGAVANAALPRLGSFDPQSIATLAWAFANLEIEHAPLAAAVCREARARPDAFDSASCTQLLWGLCRLRDGVEPLSVVALSRRLERVAAAGLAPQQLVCLRTWRLDG</sequence>
<dbReference type="GO" id="GO:0003723">
    <property type="term" value="F:RNA binding"/>
    <property type="evidence" value="ECO:0007669"/>
    <property type="project" value="TreeGrafter"/>
</dbReference>
<dbReference type="GO" id="GO:0004497">
    <property type="term" value="F:monooxygenase activity"/>
    <property type="evidence" value="ECO:0007669"/>
    <property type="project" value="UniProtKB-KW"/>
</dbReference>
<dbReference type="GO" id="GO:0035770">
    <property type="term" value="C:ribonucleoprotein granule"/>
    <property type="evidence" value="ECO:0007669"/>
    <property type="project" value="TreeGrafter"/>
</dbReference>
<keyword evidence="2" id="KW-0560">Oxidoreductase</keyword>
<dbReference type="PANTHER" id="PTHR21228">
    <property type="entry name" value="FAST LEU-RICH DOMAIN-CONTAINING"/>
    <property type="match status" value="1"/>
</dbReference>
<dbReference type="InterPro" id="IPR050870">
    <property type="entry name" value="FAST_kinase"/>
</dbReference>
<organism evidence="2 3">
    <name type="scientific">Chrysochromulina tobinii</name>
    <dbReference type="NCBI Taxonomy" id="1460289"/>
    <lineage>
        <taxon>Eukaryota</taxon>
        <taxon>Haptista</taxon>
        <taxon>Haptophyta</taxon>
        <taxon>Prymnesiophyceae</taxon>
        <taxon>Prymnesiales</taxon>
        <taxon>Chrysochromulinaceae</taxon>
        <taxon>Chrysochromulina</taxon>
    </lineage>
</organism>
<gene>
    <name evidence="2" type="ORF">Ctob_005169</name>
</gene>
<dbReference type="InterPro" id="IPR058917">
    <property type="entry name" value="RESC6_dom"/>
</dbReference>
<proteinExistence type="predicted"/>
<name>A0A0M0JQW3_9EUKA</name>
<dbReference type="GO" id="GO:0000963">
    <property type="term" value="P:mitochondrial RNA processing"/>
    <property type="evidence" value="ECO:0007669"/>
    <property type="project" value="TreeGrafter"/>
</dbReference>
<dbReference type="PANTHER" id="PTHR21228:SF40">
    <property type="entry name" value="LD45607P"/>
    <property type="match status" value="1"/>
</dbReference>
<evidence type="ECO:0000259" key="1">
    <source>
        <dbReference type="Pfam" id="PF26188"/>
    </source>
</evidence>
<reference evidence="3" key="1">
    <citation type="journal article" date="2015" name="PLoS Genet.">
        <title>Genome Sequence and Transcriptome Analyses of Chrysochromulina tobin: Metabolic Tools for Enhanced Algal Fitness in the Prominent Order Prymnesiales (Haptophyceae).</title>
        <authorList>
            <person name="Hovde B.T."/>
            <person name="Deodato C.R."/>
            <person name="Hunsperger H.M."/>
            <person name="Ryken S.A."/>
            <person name="Yost W."/>
            <person name="Jha R.K."/>
            <person name="Patterson J."/>
            <person name="Monnat R.J. Jr."/>
            <person name="Barlow S.B."/>
            <person name="Starkenburg S.R."/>
            <person name="Cattolico R.A."/>
        </authorList>
    </citation>
    <scope>NUCLEOTIDE SEQUENCE</scope>
    <source>
        <strain evidence="3">CCMP291</strain>
    </source>
</reference>
<accession>A0A0M0JQW3</accession>
<dbReference type="GO" id="GO:0044528">
    <property type="term" value="P:regulation of mitochondrial mRNA stability"/>
    <property type="evidence" value="ECO:0007669"/>
    <property type="project" value="TreeGrafter"/>
</dbReference>
<dbReference type="EMBL" id="JWZX01002482">
    <property type="protein sequence ID" value="KOO28974.1"/>
    <property type="molecule type" value="Genomic_DNA"/>
</dbReference>
<dbReference type="Pfam" id="PF26188">
    <property type="entry name" value="RESC6"/>
    <property type="match status" value="1"/>
</dbReference>
<protein>
    <submittedName>
        <fullName evidence="2">Kynurenine 3-monooxygenase and related flavoprotein monooxygenase</fullName>
    </submittedName>
</protein>
<evidence type="ECO:0000313" key="2">
    <source>
        <dbReference type="EMBL" id="KOO28974.1"/>
    </source>
</evidence>
<dbReference type="Proteomes" id="UP000037460">
    <property type="component" value="Unassembled WGS sequence"/>
</dbReference>
<comment type="caution">
    <text evidence="2">The sequence shown here is derived from an EMBL/GenBank/DDBJ whole genome shotgun (WGS) entry which is preliminary data.</text>
</comment>
<evidence type="ECO:0000313" key="3">
    <source>
        <dbReference type="Proteomes" id="UP000037460"/>
    </source>
</evidence>
<keyword evidence="3" id="KW-1185">Reference proteome</keyword>
<dbReference type="GO" id="GO:0005759">
    <property type="term" value="C:mitochondrial matrix"/>
    <property type="evidence" value="ECO:0007669"/>
    <property type="project" value="TreeGrafter"/>
</dbReference>
<keyword evidence="2" id="KW-0503">Monooxygenase</keyword>
<dbReference type="OrthoDB" id="5955355at2759"/>